<evidence type="ECO:0000313" key="2">
    <source>
        <dbReference type="EMBL" id="ELW72107.1"/>
    </source>
</evidence>
<keyword evidence="3" id="KW-1185">Reference proteome</keyword>
<organism evidence="2 3">
    <name type="scientific">Tupaia chinensis</name>
    <name type="common">Chinese tree shrew</name>
    <name type="synonym">Tupaia belangeri chinensis</name>
    <dbReference type="NCBI Taxonomy" id="246437"/>
    <lineage>
        <taxon>Eukaryota</taxon>
        <taxon>Metazoa</taxon>
        <taxon>Chordata</taxon>
        <taxon>Craniata</taxon>
        <taxon>Vertebrata</taxon>
        <taxon>Euteleostomi</taxon>
        <taxon>Mammalia</taxon>
        <taxon>Eutheria</taxon>
        <taxon>Euarchontoglires</taxon>
        <taxon>Scandentia</taxon>
        <taxon>Tupaiidae</taxon>
        <taxon>Tupaia</taxon>
    </lineage>
</organism>
<dbReference type="AlphaFoldDB" id="L9LEC0"/>
<dbReference type="Proteomes" id="UP000011518">
    <property type="component" value="Unassembled WGS sequence"/>
</dbReference>
<protein>
    <submittedName>
        <fullName evidence="2">Uncharacterized protein</fullName>
    </submittedName>
</protein>
<feature type="region of interest" description="Disordered" evidence="1">
    <location>
        <begin position="46"/>
        <end position="66"/>
    </location>
</feature>
<reference evidence="3" key="1">
    <citation type="submission" date="2012-07" db="EMBL/GenBank/DDBJ databases">
        <title>Genome of the Chinese tree shrew, a rising model animal genetically related to primates.</title>
        <authorList>
            <person name="Zhang G."/>
            <person name="Fan Y."/>
            <person name="Yao Y."/>
            <person name="Huang Z."/>
        </authorList>
    </citation>
    <scope>NUCLEOTIDE SEQUENCE [LARGE SCALE GENOMIC DNA]</scope>
</reference>
<dbReference type="EMBL" id="KB320445">
    <property type="protein sequence ID" value="ELW72107.1"/>
    <property type="molecule type" value="Genomic_DNA"/>
</dbReference>
<gene>
    <name evidence="2" type="ORF">TREES_T100000062</name>
</gene>
<evidence type="ECO:0000256" key="1">
    <source>
        <dbReference type="SAM" id="MobiDB-lite"/>
    </source>
</evidence>
<name>L9LEC0_TUPCH</name>
<proteinExistence type="predicted"/>
<accession>L9LEC0</accession>
<sequence>MLGPYRVRVCLVALHGPPEPSSEEGPQDALVCSRVRLQHATVAPGSEYTSHYPVRAPSAKTPMRTR</sequence>
<evidence type="ECO:0000313" key="3">
    <source>
        <dbReference type="Proteomes" id="UP000011518"/>
    </source>
</evidence>
<dbReference type="InParanoid" id="L9LEC0"/>
<reference evidence="3" key="2">
    <citation type="journal article" date="2013" name="Nat. Commun.">
        <title>Genome of the Chinese tree shrew.</title>
        <authorList>
            <person name="Fan Y."/>
            <person name="Huang Z.Y."/>
            <person name="Cao C.C."/>
            <person name="Chen C.S."/>
            <person name="Chen Y.X."/>
            <person name="Fan D.D."/>
            <person name="He J."/>
            <person name="Hou H.L."/>
            <person name="Hu L."/>
            <person name="Hu X.T."/>
            <person name="Jiang X.T."/>
            <person name="Lai R."/>
            <person name="Lang Y.S."/>
            <person name="Liang B."/>
            <person name="Liao S.G."/>
            <person name="Mu D."/>
            <person name="Ma Y.Y."/>
            <person name="Niu Y.Y."/>
            <person name="Sun X.Q."/>
            <person name="Xia J.Q."/>
            <person name="Xiao J."/>
            <person name="Xiong Z.Q."/>
            <person name="Xu L."/>
            <person name="Yang L."/>
            <person name="Zhang Y."/>
            <person name="Zhao W."/>
            <person name="Zhao X.D."/>
            <person name="Zheng Y.T."/>
            <person name="Zhou J.M."/>
            <person name="Zhu Y.B."/>
            <person name="Zhang G.J."/>
            <person name="Wang J."/>
            <person name="Yao Y.G."/>
        </authorList>
    </citation>
    <scope>NUCLEOTIDE SEQUENCE [LARGE SCALE GENOMIC DNA]</scope>
</reference>